<keyword evidence="3" id="KW-1185">Reference proteome</keyword>
<feature type="signal peptide" evidence="1">
    <location>
        <begin position="1"/>
        <end position="22"/>
    </location>
</feature>
<dbReference type="Proteomes" id="UP000265618">
    <property type="component" value="Unassembled WGS sequence"/>
</dbReference>
<accession>A0A9K3CZL4</accession>
<dbReference type="AlphaFoldDB" id="A0A9K3CZL4"/>
<organism evidence="2 3">
    <name type="scientific">Kipferlia bialata</name>
    <dbReference type="NCBI Taxonomy" id="797122"/>
    <lineage>
        <taxon>Eukaryota</taxon>
        <taxon>Metamonada</taxon>
        <taxon>Carpediemonas-like organisms</taxon>
        <taxon>Kipferlia</taxon>
    </lineage>
</organism>
<name>A0A9K3CZL4_9EUKA</name>
<evidence type="ECO:0000313" key="3">
    <source>
        <dbReference type="Proteomes" id="UP000265618"/>
    </source>
</evidence>
<reference evidence="2 3" key="1">
    <citation type="journal article" date="2018" name="PLoS ONE">
        <title>The draft genome of Kipferlia bialata reveals reductive genome evolution in fornicate parasites.</title>
        <authorList>
            <person name="Tanifuji G."/>
            <person name="Takabayashi S."/>
            <person name="Kume K."/>
            <person name="Takagi M."/>
            <person name="Nakayama T."/>
            <person name="Kamikawa R."/>
            <person name="Inagaki Y."/>
            <person name="Hashimoto T."/>
        </authorList>
    </citation>
    <scope>NUCLEOTIDE SEQUENCE [LARGE SCALE GENOMIC DNA]</scope>
    <source>
        <strain evidence="2">NY0173</strain>
    </source>
</reference>
<evidence type="ECO:0000313" key="2">
    <source>
        <dbReference type="EMBL" id="GIQ85311.1"/>
    </source>
</evidence>
<evidence type="ECO:0000256" key="1">
    <source>
        <dbReference type="SAM" id="SignalP"/>
    </source>
</evidence>
<proteinExistence type="predicted"/>
<protein>
    <submittedName>
        <fullName evidence="2">Uncharacterized protein</fullName>
    </submittedName>
</protein>
<feature type="chain" id="PRO_5039891557" evidence="1">
    <location>
        <begin position="23"/>
        <end position="249"/>
    </location>
</feature>
<dbReference type="EMBL" id="BDIP01001876">
    <property type="protein sequence ID" value="GIQ85311.1"/>
    <property type="molecule type" value="Genomic_DNA"/>
</dbReference>
<gene>
    <name evidence="2" type="ORF">KIPB_006956</name>
</gene>
<keyword evidence="1" id="KW-0732">Signal</keyword>
<sequence>MQLRSLLLAALLALALCHVAEPEIDHISTDQIVCLAPPPMTAEMIAEREYYSLSATPVSPPDASPDHDHEDVEGYVKDIKIIVNIGKKVWGIVENGKTYFNYDADSAYIVPKGIDNCDEELEYWDTPEVLGYSTSWKSGDDHTMDFDWDVIFTPNGTYEGNGFFMSHVTIEPTHIWLAKHWQCNVEVDVMDPFPTGTTQHPVDTDPIAGVEIVMKIHNLYKNKDKGSWQYSWFVYGDGHWYMNPGPTKI</sequence>
<comment type="caution">
    <text evidence="2">The sequence shown here is derived from an EMBL/GenBank/DDBJ whole genome shotgun (WGS) entry which is preliminary data.</text>
</comment>